<accession>A0A922I2T0</accession>
<organism evidence="1 2">
    <name type="scientific">Dermatophagoides farinae</name>
    <name type="common">American house dust mite</name>
    <dbReference type="NCBI Taxonomy" id="6954"/>
    <lineage>
        <taxon>Eukaryota</taxon>
        <taxon>Metazoa</taxon>
        <taxon>Ecdysozoa</taxon>
        <taxon>Arthropoda</taxon>
        <taxon>Chelicerata</taxon>
        <taxon>Arachnida</taxon>
        <taxon>Acari</taxon>
        <taxon>Acariformes</taxon>
        <taxon>Sarcoptiformes</taxon>
        <taxon>Astigmata</taxon>
        <taxon>Psoroptidia</taxon>
        <taxon>Analgoidea</taxon>
        <taxon>Pyroglyphidae</taxon>
        <taxon>Dermatophagoidinae</taxon>
        <taxon>Dermatophagoides</taxon>
    </lineage>
</organism>
<name>A0A922I2T0_DERFA</name>
<dbReference type="EMBL" id="ASGP02000003">
    <property type="protein sequence ID" value="KAH9517577.1"/>
    <property type="molecule type" value="Genomic_DNA"/>
</dbReference>
<gene>
    <name evidence="1" type="ORF">DERF_008239</name>
</gene>
<dbReference type="AlphaFoldDB" id="A0A922I2T0"/>
<evidence type="ECO:0000313" key="1">
    <source>
        <dbReference type="EMBL" id="KAH9517577.1"/>
    </source>
</evidence>
<reference evidence="1" key="1">
    <citation type="submission" date="2013-05" db="EMBL/GenBank/DDBJ databases">
        <authorList>
            <person name="Yim A.K.Y."/>
            <person name="Chan T.F."/>
            <person name="Ji K.M."/>
            <person name="Liu X.Y."/>
            <person name="Zhou J.W."/>
            <person name="Li R.Q."/>
            <person name="Yang K.Y."/>
            <person name="Li J."/>
            <person name="Li M."/>
            <person name="Law P.T.W."/>
            <person name="Wu Y.L."/>
            <person name="Cai Z.L."/>
            <person name="Qin H."/>
            <person name="Bao Y."/>
            <person name="Leung R.K.K."/>
            <person name="Ng P.K.S."/>
            <person name="Zou J."/>
            <person name="Zhong X.J."/>
            <person name="Ran P.X."/>
            <person name="Zhong N.S."/>
            <person name="Liu Z.G."/>
            <person name="Tsui S.K.W."/>
        </authorList>
    </citation>
    <scope>NUCLEOTIDE SEQUENCE</scope>
    <source>
        <strain evidence="1">Derf</strain>
        <tissue evidence="1">Whole organism</tissue>
    </source>
</reference>
<comment type="caution">
    <text evidence="1">The sequence shown here is derived from an EMBL/GenBank/DDBJ whole genome shotgun (WGS) entry which is preliminary data.</text>
</comment>
<reference evidence="1" key="2">
    <citation type="journal article" date="2022" name="Res Sq">
        <title>Comparative Genomics Reveals Insights into the Divergent Evolution of Astigmatic Mites and Household Pest Adaptations.</title>
        <authorList>
            <person name="Xiong Q."/>
            <person name="Wan A.T.-Y."/>
            <person name="Liu X.-Y."/>
            <person name="Fung C.S.-H."/>
            <person name="Xiao X."/>
            <person name="Malainual N."/>
            <person name="Hou J."/>
            <person name="Wang L."/>
            <person name="Wang M."/>
            <person name="Yang K."/>
            <person name="Cui Y."/>
            <person name="Leung E."/>
            <person name="Nong W."/>
            <person name="Shin S.-K."/>
            <person name="Au S."/>
            <person name="Jeong K.Y."/>
            <person name="Chew F.T."/>
            <person name="Hui J."/>
            <person name="Leung T.F."/>
            <person name="Tungtrongchitr A."/>
            <person name="Zhong N."/>
            <person name="Liu Z."/>
            <person name="Tsui S."/>
        </authorList>
    </citation>
    <scope>NUCLEOTIDE SEQUENCE</scope>
    <source>
        <strain evidence="1">Derf</strain>
        <tissue evidence="1">Whole organism</tissue>
    </source>
</reference>
<keyword evidence="2" id="KW-1185">Reference proteome</keyword>
<proteinExistence type="predicted"/>
<sequence length="101" mass="10324">MASVTSKTNAGLLKAIPRGFDGPFVGYNDGTTTSVDGLFNPPGYDTTRIGSVEGESNGRGLFGGRIGFVEGGTTTTPSITLLCPYGRKLGCPGSSGFEKSP</sequence>
<dbReference type="Proteomes" id="UP000790347">
    <property type="component" value="Unassembled WGS sequence"/>
</dbReference>
<evidence type="ECO:0000313" key="2">
    <source>
        <dbReference type="Proteomes" id="UP000790347"/>
    </source>
</evidence>
<protein>
    <submittedName>
        <fullName evidence="1">Uncharacterized protein</fullName>
    </submittedName>
</protein>